<gene>
    <name evidence="1" type="ORF">NOF55_06380</name>
</gene>
<dbReference type="Pfam" id="PF10094">
    <property type="entry name" value="DUF2332"/>
    <property type="match status" value="1"/>
</dbReference>
<accession>A0AAE3SUJ0</accession>
<dbReference type="RefSeq" id="WP_306410508.1">
    <property type="nucleotide sequence ID" value="NZ_JANFPI010000002.1"/>
</dbReference>
<evidence type="ECO:0000313" key="2">
    <source>
        <dbReference type="Proteomes" id="UP001208771"/>
    </source>
</evidence>
<name>A0AAE3SUJ0_9HYPH</name>
<protein>
    <submittedName>
        <fullName evidence="1">DUF2332 domain-containing protein</fullName>
    </submittedName>
</protein>
<sequence>MNSIAERYRRFARVEAAGRSPLYETLAKHVAGTQHALTFLSRLPRDRQQPNLLFAALRHVCGTPMSITEFDEALGEHAQAIAEVMVTRTTQTNEPGRCAAFLPSLCQMQGPLALIEVGASAGLCLLPDAYGYDWERQQLAPPSQFGAIAPVFHCHASENAPLPLQHPEIVWRAGLDLNPLDLSNHEDVAWLENLIWPEHHERFARLRAAVQVARKNRPRVVAGDLRQDLSGLIAEAPSDATVVVFHTAVLSYIADQNDRDAFARSMIDTGVVWLSNESPGVFPEFAEKAGPIRENMFLLNINGQPVAWTGPHGQELQWL</sequence>
<comment type="caution">
    <text evidence="1">The sequence shown here is derived from an EMBL/GenBank/DDBJ whole genome shotgun (WGS) entry which is preliminary data.</text>
</comment>
<organism evidence="1 2">
    <name type="scientific">Ectorhizobium quercum</name>
    <dbReference type="NCBI Taxonomy" id="2965071"/>
    <lineage>
        <taxon>Bacteria</taxon>
        <taxon>Pseudomonadati</taxon>
        <taxon>Pseudomonadota</taxon>
        <taxon>Alphaproteobacteria</taxon>
        <taxon>Hyphomicrobiales</taxon>
        <taxon>Rhizobiaceae</taxon>
        <taxon>Ectorhizobium</taxon>
    </lineage>
</organism>
<keyword evidence="2" id="KW-1185">Reference proteome</keyword>
<reference evidence="1" key="1">
    <citation type="submission" date="2022-07" db="EMBL/GenBank/DDBJ databases">
        <title>Ectorhizobium quercum gen.nov., sp. nov.</title>
        <authorList>
            <person name="Ma T."/>
            <person name="Li Y."/>
        </authorList>
    </citation>
    <scope>NUCLEOTIDE SEQUENCE</scope>
    <source>
        <strain evidence="1">BDR2-2</strain>
    </source>
</reference>
<dbReference type="EMBL" id="JANFPI010000002">
    <property type="protein sequence ID" value="MCX8996728.1"/>
    <property type="molecule type" value="Genomic_DNA"/>
</dbReference>
<dbReference type="InterPro" id="IPR011200">
    <property type="entry name" value="UCP012608"/>
</dbReference>
<dbReference type="Proteomes" id="UP001208771">
    <property type="component" value="Unassembled WGS sequence"/>
</dbReference>
<dbReference type="AlphaFoldDB" id="A0AAE3SUJ0"/>
<proteinExistence type="predicted"/>
<evidence type="ECO:0000313" key="1">
    <source>
        <dbReference type="EMBL" id="MCX8996728.1"/>
    </source>
</evidence>